<name>R4T0A2_9PSEU</name>
<accession>R4T0A2</accession>
<evidence type="ECO:0000313" key="2">
    <source>
        <dbReference type="Proteomes" id="UP000013968"/>
    </source>
</evidence>
<dbReference type="HOGENOM" id="CLU_106304_0_0_11"/>
<keyword evidence="2" id="KW-1185">Reference proteome</keyword>
<sequence>MVTGMNDMATQDRVSLPLGFDIPDGWVPVEPSSVGAEGAVFVAVHRGTASEFTPNITLSVGQRPDQAQITDIADEAVERLGRTMAALEVVRRRVIGAGVAPGVTQVLRIRTGEGQDLVQTQVLLTVPGANPAERLILEIACTATPEAARGLGDDFRRFVGSVHVRRDTTADEGEDS</sequence>
<dbReference type="EMBL" id="CP003410">
    <property type="protein sequence ID" value="AGM08265.1"/>
    <property type="molecule type" value="Genomic_DNA"/>
</dbReference>
<gene>
    <name evidence="1" type="ORF">AORI_5682</name>
</gene>
<reference evidence="1 2" key="1">
    <citation type="journal article" date="2013" name="BMC Genomics">
        <title>ContigScape: a Cytoscape plugin facilitating microbial genome gap closing.</title>
        <authorList>
            <person name="Tang B."/>
            <person name="Wang Q."/>
            <person name="Yang M."/>
            <person name="Xie F."/>
            <person name="Zhu Y."/>
            <person name="Zhuo Y."/>
            <person name="Wang S."/>
            <person name="Gao H."/>
            <person name="Ding X."/>
            <person name="Zhang L."/>
            <person name="Zhao G."/>
            <person name="Zheng H."/>
        </authorList>
    </citation>
    <scope>NUCLEOTIDE SEQUENCE [LARGE SCALE GENOMIC DNA]</scope>
    <source>
        <strain evidence="1 2">HCCB10007</strain>
    </source>
</reference>
<dbReference type="KEGG" id="aoi:AORI_5682"/>
<dbReference type="Gene3D" id="3.40.1000.10">
    <property type="entry name" value="Mog1/PsbP, alpha/beta/alpha sandwich"/>
    <property type="match status" value="1"/>
</dbReference>
<dbReference type="PATRIC" id="fig|1156913.3.peg.5791"/>
<evidence type="ECO:0008006" key="3">
    <source>
        <dbReference type="Google" id="ProtNLM"/>
    </source>
</evidence>
<dbReference type="Proteomes" id="UP000013968">
    <property type="component" value="Chromosome"/>
</dbReference>
<evidence type="ECO:0000313" key="1">
    <source>
        <dbReference type="EMBL" id="AGM08265.1"/>
    </source>
</evidence>
<organism evidence="1 2">
    <name type="scientific">Amycolatopsis keratiniphila</name>
    <dbReference type="NCBI Taxonomy" id="129921"/>
    <lineage>
        <taxon>Bacteria</taxon>
        <taxon>Bacillati</taxon>
        <taxon>Actinomycetota</taxon>
        <taxon>Actinomycetes</taxon>
        <taxon>Pseudonocardiales</taxon>
        <taxon>Pseudonocardiaceae</taxon>
        <taxon>Amycolatopsis</taxon>
        <taxon>Amycolatopsis japonica group</taxon>
    </lineage>
</organism>
<protein>
    <recommendedName>
        <fullName evidence="3">DUF1795 domain-containing protein</fullName>
    </recommendedName>
</protein>
<dbReference type="AlphaFoldDB" id="R4T0A2"/>
<proteinExistence type="predicted"/>